<dbReference type="CDD" id="cd05014">
    <property type="entry name" value="SIS_Kpsf"/>
    <property type="match status" value="1"/>
</dbReference>
<protein>
    <recommendedName>
        <fullName evidence="3">SIS domain-containing protein</fullName>
    </recommendedName>
</protein>
<dbReference type="Pfam" id="PF01380">
    <property type="entry name" value="SIS"/>
    <property type="match status" value="1"/>
</dbReference>
<dbReference type="InterPro" id="IPR046348">
    <property type="entry name" value="SIS_dom_sf"/>
</dbReference>
<evidence type="ECO:0000256" key="1">
    <source>
        <dbReference type="ARBA" id="ARBA00022737"/>
    </source>
</evidence>
<accession>A0A383E4A2</accession>
<evidence type="ECO:0000256" key="2">
    <source>
        <dbReference type="ARBA" id="ARBA00023122"/>
    </source>
</evidence>
<dbReference type="PANTHER" id="PTHR42745">
    <property type="match status" value="1"/>
</dbReference>
<evidence type="ECO:0000259" key="3">
    <source>
        <dbReference type="PROSITE" id="PS51464"/>
    </source>
</evidence>
<feature type="non-terminal residue" evidence="4">
    <location>
        <position position="1"/>
    </location>
</feature>
<dbReference type="SUPFAM" id="SSF53697">
    <property type="entry name" value="SIS domain"/>
    <property type="match status" value="1"/>
</dbReference>
<feature type="domain" description="SIS" evidence="3">
    <location>
        <begin position="17"/>
        <end position="160"/>
    </location>
</feature>
<dbReference type="InterPro" id="IPR035474">
    <property type="entry name" value="SIS_Kpsf"/>
</dbReference>
<dbReference type="Gene3D" id="3.40.50.10490">
    <property type="entry name" value="Glucose-6-phosphate isomerase like protein, domain 1"/>
    <property type="match status" value="1"/>
</dbReference>
<dbReference type="GO" id="GO:1901135">
    <property type="term" value="P:carbohydrate derivative metabolic process"/>
    <property type="evidence" value="ECO:0007669"/>
    <property type="project" value="InterPro"/>
</dbReference>
<dbReference type="GO" id="GO:0016853">
    <property type="term" value="F:isomerase activity"/>
    <property type="evidence" value="ECO:0007669"/>
    <property type="project" value="InterPro"/>
</dbReference>
<dbReference type="Gene3D" id="3.10.580.10">
    <property type="entry name" value="CBS-domain"/>
    <property type="match status" value="1"/>
</dbReference>
<dbReference type="InterPro" id="IPR001347">
    <property type="entry name" value="SIS_dom"/>
</dbReference>
<dbReference type="NCBIfam" id="TIGR00393">
    <property type="entry name" value="kpsF"/>
    <property type="match status" value="1"/>
</dbReference>
<organism evidence="4">
    <name type="scientific">marine metagenome</name>
    <dbReference type="NCBI Taxonomy" id="408172"/>
    <lineage>
        <taxon>unclassified sequences</taxon>
        <taxon>metagenomes</taxon>
        <taxon>ecological metagenomes</taxon>
    </lineage>
</organism>
<dbReference type="InterPro" id="IPR004800">
    <property type="entry name" value="KdsD/KpsF-type"/>
</dbReference>
<dbReference type="EMBL" id="UINC01222676">
    <property type="protein sequence ID" value="SVE51561.1"/>
    <property type="molecule type" value="Genomic_DNA"/>
</dbReference>
<dbReference type="AlphaFoldDB" id="A0A383E4A2"/>
<evidence type="ECO:0000313" key="4">
    <source>
        <dbReference type="EMBL" id="SVE51561.1"/>
    </source>
</evidence>
<reference evidence="4" key="1">
    <citation type="submission" date="2018-05" db="EMBL/GenBank/DDBJ databases">
        <authorList>
            <person name="Lanie J.A."/>
            <person name="Ng W.-L."/>
            <person name="Kazmierczak K.M."/>
            <person name="Andrzejewski T.M."/>
            <person name="Davidsen T.M."/>
            <person name="Wayne K.J."/>
            <person name="Tettelin H."/>
            <person name="Glass J.I."/>
            <person name="Rusch D."/>
            <person name="Podicherti R."/>
            <person name="Tsui H.-C.T."/>
            <person name="Winkler M.E."/>
        </authorList>
    </citation>
    <scope>NUCLEOTIDE SEQUENCE</scope>
</reference>
<gene>
    <name evidence="4" type="ORF">METZ01_LOCUS504415</name>
</gene>
<dbReference type="PANTHER" id="PTHR42745:SF1">
    <property type="entry name" value="ARABINOSE 5-PHOSPHATE ISOMERASE KDSD"/>
    <property type="match status" value="1"/>
</dbReference>
<dbReference type="PROSITE" id="PS51464">
    <property type="entry name" value="SIS"/>
    <property type="match status" value="1"/>
</dbReference>
<dbReference type="InterPro" id="IPR046342">
    <property type="entry name" value="CBS_dom_sf"/>
</dbReference>
<dbReference type="InterPro" id="IPR050986">
    <property type="entry name" value="GutQ/KpsF_isomerases"/>
</dbReference>
<name>A0A383E4A2_9ZZZZ</name>
<dbReference type="GO" id="GO:0005975">
    <property type="term" value="P:carbohydrate metabolic process"/>
    <property type="evidence" value="ECO:0007669"/>
    <property type="project" value="InterPro"/>
</dbReference>
<keyword evidence="1" id="KW-0677">Repeat</keyword>
<dbReference type="GO" id="GO:0097367">
    <property type="term" value="F:carbohydrate derivative binding"/>
    <property type="evidence" value="ECO:0007669"/>
    <property type="project" value="InterPro"/>
</dbReference>
<sequence>DSITAASSRLSENFSSAVDYLYTDHGKVVVSGIGKSGHLGKKLAATFCSTGSPAAFLHPSEAVHGDLGIHQNGDPVLLLSNSGSTPELLALEPILKRRGAKLVGIFGNTSGQLVAKVDAFLDSSVPEEADPLGIVPTASFSVSAALGDALASALMRRRNFSEKDYAQTHPAGQLGRNLILRVSDVMHLPSKMACVTKETTTKDLVIEMTKFPLGAACVVEEEILLGIVTDGD</sequence>
<proteinExistence type="predicted"/>
<feature type="non-terminal residue" evidence="4">
    <location>
        <position position="232"/>
    </location>
</feature>
<keyword evidence="2" id="KW-0129">CBS domain</keyword>